<dbReference type="EMBL" id="BARS01030864">
    <property type="protein sequence ID" value="GAG26447.1"/>
    <property type="molecule type" value="Genomic_DNA"/>
</dbReference>
<accession>X0WTD1</accession>
<dbReference type="AlphaFoldDB" id="X0WTD1"/>
<gene>
    <name evidence="1" type="ORF">S01H1_48083</name>
</gene>
<proteinExistence type="predicted"/>
<protein>
    <submittedName>
        <fullName evidence="1">Uncharacterized protein</fullName>
    </submittedName>
</protein>
<comment type="caution">
    <text evidence="1">The sequence shown here is derived from an EMBL/GenBank/DDBJ whole genome shotgun (WGS) entry which is preliminary data.</text>
</comment>
<evidence type="ECO:0000313" key="1">
    <source>
        <dbReference type="EMBL" id="GAG26447.1"/>
    </source>
</evidence>
<sequence length="79" mass="9439">MTKCRNCRKEIEGDTDYGWCDEECERKFWARAKDTRPIQGNPIVPNLYKNAKYPYRSATELVEYRKKNDTSKQTVKQDE</sequence>
<organism evidence="1">
    <name type="scientific">marine sediment metagenome</name>
    <dbReference type="NCBI Taxonomy" id="412755"/>
    <lineage>
        <taxon>unclassified sequences</taxon>
        <taxon>metagenomes</taxon>
        <taxon>ecological metagenomes</taxon>
    </lineage>
</organism>
<reference evidence="1" key="1">
    <citation type="journal article" date="2014" name="Front. Microbiol.">
        <title>High frequency of phylogenetically diverse reductive dehalogenase-homologous genes in deep subseafloor sedimentary metagenomes.</title>
        <authorList>
            <person name="Kawai M."/>
            <person name="Futagami T."/>
            <person name="Toyoda A."/>
            <person name="Takaki Y."/>
            <person name="Nishi S."/>
            <person name="Hori S."/>
            <person name="Arai W."/>
            <person name="Tsubouchi T."/>
            <person name="Morono Y."/>
            <person name="Uchiyama I."/>
            <person name="Ito T."/>
            <person name="Fujiyama A."/>
            <person name="Inagaki F."/>
            <person name="Takami H."/>
        </authorList>
    </citation>
    <scope>NUCLEOTIDE SEQUENCE</scope>
    <source>
        <strain evidence="1">Expedition CK06-06</strain>
    </source>
</reference>
<name>X0WTD1_9ZZZZ</name>